<keyword evidence="2" id="KW-0732">Signal</keyword>
<dbReference type="KEGG" id="tdu:QJT80_12125"/>
<feature type="region of interest" description="Disordered" evidence="1">
    <location>
        <begin position="211"/>
        <end position="231"/>
    </location>
</feature>
<dbReference type="AlphaFoldDB" id="A0AA95KEF9"/>
<gene>
    <name evidence="4" type="ORF">QJT80_12125</name>
</gene>
<evidence type="ECO:0000256" key="2">
    <source>
        <dbReference type="SAM" id="SignalP"/>
    </source>
</evidence>
<evidence type="ECO:0000313" key="4">
    <source>
        <dbReference type="EMBL" id="WGZ90241.1"/>
    </source>
</evidence>
<sequence>MMLCNKYRLSFRLYSILLMVSLGAYAELTFANENNAPALVIVLDASNSMWGQVNGKTKIEIARTELNKLLAKPELSSQAQVMVYGSQSKSSCTDIKRLDESADSEALSKAINQIRPLGRSPIGAALKQAASNIQGQGSIVLISDGTESCDQDPCVITKELKQQQPGLKIYAVSLQTEKQNQTLTCIAESSGTDVLSANQLDSVVPQWLQATNSPSASSQSGDNHAPGTLQLSAGATDSQAKLAANFIIYSSQGEVIDSITAKTHVSKKLSPDEYEVSVLWGAIKQTAKLKLDAGQTLNHHFNLGALGNLNLKALDKAQQPVDANFTFYTANGDHIVDRLLKGKLQETLVQGSYKVKASFHGQTQEVLLTVKPETDVEHVFRFN</sequence>
<dbReference type="PROSITE" id="PS50234">
    <property type="entry name" value="VWFA"/>
    <property type="match status" value="1"/>
</dbReference>
<proteinExistence type="predicted"/>
<dbReference type="SMART" id="SM00327">
    <property type="entry name" value="VWA"/>
    <property type="match status" value="1"/>
</dbReference>
<dbReference type="InterPro" id="IPR036465">
    <property type="entry name" value="vWFA_dom_sf"/>
</dbReference>
<organism evidence="4">
    <name type="scientific">Candidatus Thiocaldithrix dubininis</name>
    <dbReference type="NCBI Taxonomy" id="3080823"/>
    <lineage>
        <taxon>Bacteria</taxon>
        <taxon>Pseudomonadati</taxon>
        <taxon>Pseudomonadota</taxon>
        <taxon>Gammaproteobacteria</taxon>
        <taxon>Thiotrichales</taxon>
        <taxon>Thiotrichaceae</taxon>
        <taxon>Candidatus Thiocaldithrix</taxon>
    </lineage>
</organism>
<dbReference type="EMBL" id="CP124755">
    <property type="protein sequence ID" value="WGZ90241.1"/>
    <property type="molecule type" value="Genomic_DNA"/>
</dbReference>
<protein>
    <submittedName>
        <fullName evidence="4">VWA domain-containing protein</fullName>
    </submittedName>
</protein>
<name>A0AA95KEF9_9GAMM</name>
<evidence type="ECO:0000256" key="1">
    <source>
        <dbReference type="SAM" id="MobiDB-lite"/>
    </source>
</evidence>
<dbReference type="Pfam" id="PF00092">
    <property type="entry name" value="VWA"/>
    <property type="match status" value="1"/>
</dbReference>
<feature type="compositionally biased region" description="Polar residues" evidence="1">
    <location>
        <begin position="211"/>
        <end position="222"/>
    </location>
</feature>
<dbReference type="Proteomes" id="UP001300672">
    <property type="component" value="Chromosome"/>
</dbReference>
<dbReference type="InterPro" id="IPR002035">
    <property type="entry name" value="VWF_A"/>
</dbReference>
<feature type="signal peptide" evidence="2">
    <location>
        <begin position="1"/>
        <end position="26"/>
    </location>
</feature>
<dbReference type="SUPFAM" id="SSF53300">
    <property type="entry name" value="vWA-like"/>
    <property type="match status" value="1"/>
</dbReference>
<reference evidence="4" key="2">
    <citation type="submission" date="2023-04" db="EMBL/GenBank/DDBJ databases">
        <authorList>
            <person name="Beletskiy A.V."/>
            <person name="Mardanov A.V."/>
            <person name="Ravin N.V."/>
        </authorList>
    </citation>
    <scope>NUCLEOTIDE SEQUENCE</scope>
    <source>
        <strain evidence="4">GKL-01</strain>
    </source>
</reference>
<dbReference type="Gene3D" id="3.40.50.410">
    <property type="entry name" value="von Willebrand factor, type A domain"/>
    <property type="match status" value="1"/>
</dbReference>
<feature type="domain" description="VWFA" evidence="3">
    <location>
        <begin position="38"/>
        <end position="211"/>
    </location>
</feature>
<accession>A0AA95KEF9</accession>
<reference evidence="4" key="1">
    <citation type="journal article" date="2023" name="Int. J. Mol. Sci.">
        <title>Metagenomics Revealed a New Genus 'Candidatus Thiocaldithrix dubininis' gen. nov., sp. nov. and a New Species 'Candidatus Thiothrix putei' sp. nov. in the Family Thiotrichaceae, Some Members of Which Have Traits of Both Na+- and H+-Motive Energetics.</title>
        <authorList>
            <person name="Ravin N.V."/>
            <person name="Muntyan M.S."/>
            <person name="Smolyakov D.D."/>
            <person name="Rudenko T.S."/>
            <person name="Beletsky A.V."/>
            <person name="Mardanov A.V."/>
            <person name="Grabovich M.Y."/>
        </authorList>
    </citation>
    <scope>NUCLEOTIDE SEQUENCE</scope>
    <source>
        <strain evidence="4">GKL-01</strain>
    </source>
</reference>
<evidence type="ECO:0000259" key="3">
    <source>
        <dbReference type="PROSITE" id="PS50234"/>
    </source>
</evidence>
<feature type="chain" id="PRO_5041649332" evidence="2">
    <location>
        <begin position="27"/>
        <end position="383"/>
    </location>
</feature>